<evidence type="ECO:0000256" key="1">
    <source>
        <dbReference type="SAM" id="MobiDB-lite"/>
    </source>
</evidence>
<sequence>MMVRDRGSDAAAGVFAVGFAGLFFAVLSGRWWPLWIGGPLMLGSLVATARRRRTGPDPDVVLGPSGPDRSQRPWRRRR</sequence>
<proteinExistence type="predicted"/>
<reference evidence="3 4" key="1">
    <citation type="journal article" date="2014" name="Int. J. Syst. Evol. Microbiol.">
        <title>Streptomyces hoynatensis sp. nov., isolated from deep marine sediment.</title>
        <authorList>
            <person name="Veyisoglu A."/>
            <person name="Sahin N."/>
        </authorList>
    </citation>
    <scope>NUCLEOTIDE SEQUENCE [LARGE SCALE GENOMIC DNA]</scope>
    <source>
        <strain evidence="3 4">KCTC 29097</strain>
    </source>
</reference>
<dbReference type="AlphaFoldDB" id="A0A3A9YZU2"/>
<name>A0A3A9YZU2_9ACTN</name>
<organism evidence="3 4">
    <name type="scientific">Streptomyces hoynatensis</name>
    <dbReference type="NCBI Taxonomy" id="1141874"/>
    <lineage>
        <taxon>Bacteria</taxon>
        <taxon>Bacillati</taxon>
        <taxon>Actinomycetota</taxon>
        <taxon>Actinomycetes</taxon>
        <taxon>Kitasatosporales</taxon>
        <taxon>Streptomycetaceae</taxon>
        <taxon>Streptomyces</taxon>
    </lineage>
</organism>
<comment type="caution">
    <text evidence="3">The sequence shown here is derived from an EMBL/GenBank/DDBJ whole genome shotgun (WGS) entry which is preliminary data.</text>
</comment>
<evidence type="ECO:0000313" key="4">
    <source>
        <dbReference type="Proteomes" id="UP000272474"/>
    </source>
</evidence>
<keyword evidence="2" id="KW-0812">Transmembrane</keyword>
<feature type="region of interest" description="Disordered" evidence="1">
    <location>
        <begin position="54"/>
        <end position="78"/>
    </location>
</feature>
<protein>
    <submittedName>
        <fullName evidence="3">Uncharacterized protein</fullName>
    </submittedName>
</protein>
<feature type="transmembrane region" description="Helical" evidence="2">
    <location>
        <begin position="7"/>
        <end position="26"/>
    </location>
</feature>
<evidence type="ECO:0000256" key="2">
    <source>
        <dbReference type="SAM" id="Phobius"/>
    </source>
</evidence>
<dbReference type="EMBL" id="RBAL01000007">
    <property type="protein sequence ID" value="RKN41598.1"/>
    <property type="molecule type" value="Genomic_DNA"/>
</dbReference>
<gene>
    <name evidence="3" type="ORF">D7294_13940</name>
</gene>
<accession>A0A3A9YZU2</accession>
<keyword evidence="2" id="KW-1133">Transmembrane helix</keyword>
<dbReference type="Proteomes" id="UP000272474">
    <property type="component" value="Unassembled WGS sequence"/>
</dbReference>
<evidence type="ECO:0000313" key="3">
    <source>
        <dbReference type="EMBL" id="RKN41598.1"/>
    </source>
</evidence>
<keyword evidence="2" id="KW-0472">Membrane</keyword>
<keyword evidence="4" id="KW-1185">Reference proteome</keyword>